<accession>A0A154VYG9</accession>
<dbReference type="OrthoDB" id="9811823at2"/>
<evidence type="ECO:0000256" key="5">
    <source>
        <dbReference type="PIRSR" id="PIRSR001430-1"/>
    </source>
</evidence>
<evidence type="ECO:0000313" key="11">
    <source>
        <dbReference type="Proteomes" id="UP000076400"/>
    </source>
</evidence>
<evidence type="ECO:0000256" key="6">
    <source>
        <dbReference type="PIRSR" id="PIRSR001430-2"/>
    </source>
</evidence>
<feature type="binding site" evidence="4 6">
    <location>
        <position position="111"/>
    </location>
    <ligand>
        <name>substrate</name>
    </ligand>
</feature>
<keyword evidence="3 4" id="KW-0413">Isomerase</keyword>
<comment type="function">
    <text evidence="4">Formation of pseudouridine at positions 38, 39 and 40 in the anticodon stem and loop of transfer RNAs.</text>
</comment>
<evidence type="ECO:0000313" key="10">
    <source>
        <dbReference type="EMBL" id="KZD06277.1"/>
    </source>
</evidence>
<comment type="similarity">
    <text evidence="1 4 7">Belongs to the tRNA pseudouridine synthase TruA family.</text>
</comment>
<reference evidence="10 11" key="1">
    <citation type="submission" date="2015-12" db="EMBL/GenBank/DDBJ databases">
        <title>Genome sequence of Oceanibaculum pacificum MCCC 1A02656.</title>
        <authorList>
            <person name="Lu L."/>
            <person name="Lai Q."/>
            <person name="Shao Z."/>
            <person name="Qian P."/>
        </authorList>
    </citation>
    <scope>NUCLEOTIDE SEQUENCE [LARGE SCALE GENOMIC DNA]</scope>
    <source>
        <strain evidence="10 11">MCCC 1A02656</strain>
    </source>
</reference>
<dbReference type="HAMAP" id="MF_00171">
    <property type="entry name" value="TruA"/>
    <property type="match status" value="1"/>
</dbReference>
<dbReference type="EC" id="5.4.99.12" evidence="4"/>
<dbReference type="AlphaFoldDB" id="A0A154VYG9"/>
<evidence type="ECO:0000256" key="4">
    <source>
        <dbReference type="HAMAP-Rule" id="MF_00171"/>
    </source>
</evidence>
<dbReference type="GO" id="GO:0003723">
    <property type="term" value="F:RNA binding"/>
    <property type="evidence" value="ECO:0007669"/>
    <property type="project" value="InterPro"/>
</dbReference>
<evidence type="ECO:0000256" key="8">
    <source>
        <dbReference type="SAM" id="MobiDB-lite"/>
    </source>
</evidence>
<feature type="active site" description="Nucleophile" evidence="4 5">
    <location>
        <position position="52"/>
    </location>
</feature>
<dbReference type="EMBL" id="LPXN01000124">
    <property type="protein sequence ID" value="KZD06277.1"/>
    <property type="molecule type" value="Genomic_DNA"/>
</dbReference>
<dbReference type="PIRSF" id="PIRSF001430">
    <property type="entry name" value="tRNA_psdUrid_synth"/>
    <property type="match status" value="1"/>
</dbReference>
<dbReference type="Gene3D" id="3.30.70.660">
    <property type="entry name" value="Pseudouridine synthase I, catalytic domain, C-terminal subdomain"/>
    <property type="match status" value="1"/>
</dbReference>
<comment type="caution">
    <text evidence="10">The sequence shown here is derived from an EMBL/GenBank/DDBJ whole genome shotgun (WGS) entry which is preliminary data.</text>
</comment>
<dbReference type="InterPro" id="IPR020103">
    <property type="entry name" value="PsdUridine_synth_cat_dom_sf"/>
</dbReference>
<feature type="domain" description="Pseudouridine synthase I TruA alpha/beta" evidence="9">
    <location>
        <begin position="144"/>
        <end position="246"/>
    </location>
</feature>
<evidence type="ECO:0000256" key="3">
    <source>
        <dbReference type="ARBA" id="ARBA00023235"/>
    </source>
</evidence>
<evidence type="ECO:0000256" key="1">
    <source>
        <dbReference type="ARBA" id="ARBA00009375"/>
    </source>
</evidence>
<dbReference type="InterPro" id="IPR020097">
    <property type="entry name" value="PsdUridine_synth_TruA_a/b_dom"/>
</dbReference>
<keyword evidence="11" id="KW-1185">Reference proteome</keyword>
<dbReference type="InterPro" id="IPR020094">
    <property type="entry name" value="TruA/RsuA/RluB/E/F_N"/>
</dbReference>
<dbReference type="Gene3D" id="3.30.70.580">
    <property type="entry name" value="Pseudouridine synthase I, catalytic domain, N-terminal subdomain"/>
    <property type="match status" value="1"/>
</dbReference>
<dbReference type="InterPro" id="IPR001406">
    <property type="entry name" value="PsdUridine_synth_TruA"/>
</dbReference>
<dbReference type="InterPro" id="IPR020095">
    <property type="entry name" value="PsdUridine_synth_TruA_C"/>
</dbReference>
<sequence length="252" mass="27981">MPRYRLTIEYDGRPYVGWQRQSNGPSVQQALEEAAFRLTGQPTALTAAGRTDAGVHATGQVCHLDIERDFAPAKLRDALNAHLREHLVAVLEASRVEADFHARFSATGRAYLYRILNRRARPTLDLGRVWWHARPLDAAAMQNAARVLLGTHDFSSFRASECQAASPVKTLDRLDIARQGEEVHMIVEARSFLHHQVRNFAGTLALVGIGKWSADDLRQALEARDRRAGGPTAPPDGLYLTRVTYPTERGGP</sequence>
<feature type="region of interest" description="Disordered" evidence="8">
    <location>
        <begin position="223"/>
        <end position="252"/>
    </location>
</feature>
<dbReference type="GO" id="GO:0031119">
    <property type="term" value="P:tRNA pseudouridine synthesis"/>
    <property type="evidence" value="ECO:0007669"/>
    <property type="project" value="UniProtKB-UniRule"/>
</dbReference>
<proteinExistence type="inferred from homology"/>
<dbReference type="SUPFAM" id="SSF55120">
    <property type="entry name" value="Pseudouridine synthase"/>
    <property type="match status" value="1"/>
</dbReference>
<evidence type="ECO:0000256" key="7">
    <source>
        <dbReference type="RuleBase" id="RU003792"/>
    </source>
</evidence>
<dbReference type="Pfam" id="PF01416">
    <property type="entry name" value="PseudoU_synth_1"/>
    <property type="match status" value="2"/>
</dbReference>
<comment type="caution">
    <text evidence="4">Lacks conserved residue(s) required for the propagation of feature annotation.</text>
</comment>
<dbReference type="PANTHER" id="PTHR11142:SF0">
    <property type="entry name" value="TRNA PSEUDOURIDINE SYNTHASE-LIKE 1"/>
    <property type="match status" value="1"/>
</dbReference>
<evidence type="ECO:0000256" key="2">
    <source>
        <dbReference type="ARBA" id="ARBA00022694"/>
    </source>
</evidence>
<comment type="catalytic activity">
    <reaction evidence="4 7">
        <text>uridine(38/39/40) in tRNA = pseudouridine(38/39/40) in tRNA</text>
        <dbReference type="Rhea" id="RHEA:22376"/>
        <dbReference type="Rhea" id="RHEA-COMP:10085"/>
        <dbReference type="Rhea" id="RHEA-COMP:10087"/>
        <dbReference type="ChEBI" id="CHEBI:65314"/>
        <dbReference type="ChEBI" id="CHEBI:65315"/>
        <dbReference type="EC" id="5.4.99.12"/>
    </reaction>
</comment>
<dbReference type="STRING" id="580166.AUP43_11015"/>
<dbReference type="PANTHER" id="PTHR11142">
    <property type="entry name" value="PSEUDOURIDYLATE SYNTHASE"/>
    <property type="match status" value="1"/>
</dbReference>
<dbReference type="RefSeq" id="WP_067557626.1">
    <property type="nucleotide sequence ID" value="NZ_LPXN01000124.1"/>
</dbReference>
<comment type="subunit">
    <text evidence="4">Homodimer.</text>
</comment>
<protein>
    <recommendedName>
        <fullName evidence="4">tRNA pseudouridine synthase A</fullName>
        <ecNumber evidence="4">5.4.99.12</ecNumber>
    </recommendedName>
    <alternativeName>
        <fullName evidence="4">tRNA pseudouridine(38-40) synthase</fullName>
    </alternativeName>
    <alternativeName>
        <fullName evidence="4">tRNA pseudouridylate synthase I</fullName>
    </alternativeName>
    <alternativeName>
        <fullName evidence="4">tRNA-uridine isomerase I</fullName>
    </alternativeName>
</protein>
<dbReference type="NCBIfam" id="TIGR00071">
    <property type="entry name" value="hisT_truA"/>
    <property type="match status" value="1"/>
</dbReference>
<keyword evidence="2 4" id="KW-0819">tRNA processing</keyword>
<dbReference type="FunFam" id="3.30.70.580:FF:000001">
    <property type="entry name" value="tRNA pseudouridine synthase A"/>
    <property type="match status" value="1"/>
</dbReference>
<name>A0A154VYG9_9PROT</name>
<dbReference type="CDD" id="cd02570">
    <property type="entry name" value="PseudoU_synth_EcTruA"/>
    <property type="match status" value="1"/>
</dbReference>
<gene>
    <name evidence="4" type="primary">truA</name>
    <name evidence="10" type="ORF">AUP43_11015</name>
</gene>
<evidence type="ECO:0000259" key="9">
    <source>
        <dbReference type="Pfam" id="PF01416"/>
    </source>
</evidence>
<dbReference type="GO" id="GO:0160147">
    <property type="term" value="F:tRNA pseudouridine(38-40) synthase activity"/>
    <property type="evidence" value="ECO:0007669"/>
    <property type="project" value="UniProtKB-EC"/>
</dbReference>
<feature type="domain" description="Pseudouridine synthase I TruA alpha/beta" evidence="9">
    <location>
        <begin position="8"/>
        <end position="104"/>
    </location>
</feature>
<dbReference type="Proteomes" id="UP000076400">
    <property type="component" value="Unassembled WGS sequence"/>
</dbReference>
<organism evidence="10 11">
    <name type="scientific">Oceanibaculum pacificum</name>
    <dbReference type="NCBI Taxonomy" id="580166"/>
    <lineage>
        <taxon>Bacteria</taxon>
        <taxon>Pseudomonadati</taxon>
        <taxon>Pseudomonadota</taxon>
        <taxon>Alphaproteobacteria</taxon>
        <taxon>Rhodospirillales</taxon>
        <taxon>Oceanibaculaceae</taxon>
        <taxon>Oceanibaculum</taxon>
    </lineage>
</organism>